<dbReference type="eggNOG" id="ENOG502TKYC">
    <property type="taxonomic scope" value="Eukaryota"/>
</dbReference>
<proteinExistence type="predicted"/>
<sequence length="140" mass="16519">MGISKTMLSFTEYDNDARYPNTKEDKQEVIQTLRNVYDEITEDISKEKIEDTETESEDVPANLKKYSFKHKLHQYIKFSKNPPKFNRYPESDCEEINWSETLLPLHQAVPSGFVQTFIVYIFVLILNSNTNFCGHYLTHR</sequence>
<name>T1IAE9_RHOPR</name>
<dbReference type="HOGENOM" id="CLU_2078963_0_0_1"/>
<dbReference type="VEuPathDB" id="VectorBase:RPRC013270"/>
<reference evidence="1" key="1">
    <citation type="submission" date="2015-05" db="UniProtKB">
        <authorList>
            <consortium name="EnsemblMetazoa"/>
        </authorList>
    </citation>
    <scope>IDENTIFICATION</scope>
</reference>
<dbReference type="AlphaFoldDB" id="T1IAE9"/>
<keyword evidence="2" id="KW-1185">Reference proteome</keyword>
<evidence type="ECO:0000313" key="2">
    <source>
        <dbReference type="Proteomes" id="UP000015103"/>
    </source>
</evidence>
<protein>
    <submittedName>
        <fullName evidence="1">Uncharacterized protein</fullName>
    </submittedName>
</protein>
<organism evidence="1 2">
    <name type="scientific">Rhodnius prolixus</name>
    <name type="common">Triatomid bug</name>
    <dbReference type="NCBI Taxonomy" id="13249"/>
    <lineage>
        <taxon>Eukaryota</taxon>
        <taxon>Metazoa</taxon>
        <taxon>Ecdysozoa</taxon>
        <taxon>Arthropoda</taxon>
        <taxon>Hexapoda</taxon>
        <taxon>Insecta</taxon>
        <taxon>Pterygota</taxon>
        <taxon>Neoptera</taxon>
        <taxon>Paraneoptera</taxon>
        <taxon>Hemiptera</taxon>
        <taxon>Heteroptera</taxon>
        <taxon>Panheteroptera</taxon>
        <taxon>Cimicomorpha</taxon>
        <taxon>Reduviidae</taxon>
        <taxon>Triatominae</taxon>
        <taxon>Rhodnius</taxon>
    </lineage>
</organism>
<dbReference type="InParanoid" id="T1IAE9"/>
<dbReference type="EMBL" id="ACPB03034525">
    <property type="status" value="NOT_ANNOTATED_CDS"/>
    <property type="molecule type" value="Genomic_DNA"/>
</dbReference>
<accession>T1IAE9</accession>
<dbReference type="Proteomes" id="UP000015103">
    <property type="component" value="Unassembled WGS sequence"/>
</dbReference>
<evidence type="ECO:0000313" key="1">
    <source>
        <dbReference type="EnsemblMetazoa" id="RPRC013270-PA"/>
    </source>
</evidence>
<dbReference type="EnsemblMetazoa" id="RPRC013270-RA">
    <property type="protein sequence ID" value="RPRC013270-PA"/>
    <property type="gene ID" value="RPRC013270"/>
</dbReference>